<dbReference type="EMBL" id="QJNS01000167">
    <property type="protein sequence ID" value="RYO84254.1"/>
    <property type="molecule type" value="Genomic_DNA"/>
</dbReference>
<evidence type="ECO:0000313" key="3">
    <source>
        <dbReference type="EMBL" id="RYO84254.1"/>
    </source>
</evidence>
<organism evidence="3 4">
    <name type="scientific">Monosporascus cannonballus</name>
    <dbReference type="NCBI Taxonomy" id="155416"/>
    <lineage>
        <taxon>Eukaryota</taxon>
        <taxon>Fungi</taxon>
        <taxon>Dikarya</taxon>
        <taxon>Ascomycota</taxon>
        <taxon>Pezizomycotina</taxon>
        <taxon>Sordariomycetes</taxon>
        <taxon>Xylariomycetidae</taxon>
        <taxon>Xylariales</taxon>
        <taxon>Xylariales incertae sedis</taxon>
        <taxon>Monosporascus</taxon>
    </lineage>
</organism>
<accession>A0ABY0H4C7</accession>
<sequence length="378" mass="42626">MSHLFSWLRYRHRLSALSMLMRFSIGLTYQLGLVGLYGGCRVLDAFFISPYGFKHIPRRVKYVHKPRLESPVPDGREKIREWSNGGVKEPYFPKAKGKANANPNADPKAKKATKAKTAAGSGGNNTNKGRAPGDIHRSTKVTDTTAEHIPDSDFESYFALQRTLSGPDPQPVIETATTETGWPQSFQDRACWALELELSMRGVGFTWTTADVRHTRKTWLPTVGNRVHSILVHVLPVLLVSWFVIRNIYMRYLAEFADLPWDSEEAHSCELFDDRLPLPIQLALTCGLGAFLMAAFSLAHSLFAIMLSPLAPSPLAFFPPLYSTRIWDITSVRKFWSYGWHRLFARLFLVYGVWPGEWAERKITGKSDNEPADVGKLG</sequence>
<evidence type="ECO:0000256" key="2">
    <source>
        <dbReference type="SAM" id="Phobius"/>
    </source>
</evidence>
<proteinExistence type="predicted"/>
<evidence type="ECO:0000256" key="1">
    <source>
        <dbReference type="SAM" id="MobiDB-lite"/>
    </source>
</evidence>
<dbReference type="Proteomes" id="UP000294003">
    <property type="component" value="Unassembled WGS sequence"/>
</dbReference>
<feature type="transmembrane region" description="Helical" evidence="2">
    <location>
        <begin position="227"/>
        <end position="245"/>
    </location>
</feature>
<name>A0ABY0H4C7_9PEZI</name>
<keyword evidence="2" id="KW-0812">Transmembrane</keyword>
<evidence type="ECO:0008006" key="5">
    <source>
        <dbReference type="Google" id="ProtNLM"/>
    </source>
</evidence>
<comment type="caution">
    <text evidence="3">The sequence shown here is derived from an EMBL/GenBank/DDBJ whole genome shotgun (WGS) entry which is preliminary data.</text>
</comment>
<feature type="region of interest" description="Disordered" evidence="1">
    <location>
        <begin position="90"/>
        <end position="144"/>
    </location>
</feature>
<feature type="transmembrane region" description="Helical" evidence="2">
    <location>
        <begin position="282"/>
        <end position="307"/>
    </location>
</feature>
<feature type="compositionally biased region" description="Low complexity" evidence="1">
    <location>
        <begin position="115"/>
        <end position="129"/>
    </location>
</feature>
<gene>
    <name evidence="3" type="ORF">DL762_005761</name>
</gene>
<protein>
    <recommendedName>
        <fullName evidence="5">Wax synthase domain-containing protein</fullName>
    </recommendedName>
</protein>
<reference evidence="3 4" key="1">
    <citation type="submission" date="2018-06" db="EMBL/GenBank/DDBJ databases">
        <title>Complete Genomes of Monosporascus.</title>
        <authorList>
            <person name="Robinson A.J."/>
            <person name="Natvig D.O."/>
        </authorList>
    </citation>
    <scope>NUCLEOTIDE SEQUENCE [LARGE SCALE GENOMIC DNA]</scope>
    <source>
        <strain evidence="3 4">CBS 609.92</strain>
    </source>
</reference>
<keyword evidence="2" id="KW-0472">Membrane</keyword>
<evidence type="ECO:0000313" key="4">
    <source>
        <dbReference type="Proteomes" id="UP000294003"/>
    </source>
</evidence>
<keyword evidence="2" id="KW-1133">Transmembrane helix</keyword>
<keyword evidence="4" id="KW-1185">Reference proteome</keyword>
<feature type="transmembrane region" description="Helical" evidence="2">
    <location>
        <begin position="20"/>
        <end position="39"/>
    </location>
</feature>